<gene>
    <name evidence="2" type="ORF">NCTC10797_03975</name>
</gene>
<proteinExistence type="predicted"/>
<evidence type="ECO:0000256" key="1">
    <source>
        <dbReference type="SAM" id="MobiDB-lite"/>
    </source>
</evidence>
<dbReference type="AlphaFoldDB" id="A0A4U8W2Q7"/>
<sequence length="87" mass="9935">MTLLVTLAVIVTFSLLGYYYAPRHSGEGWEVDRLRPRDPLSNLPVSHYDEQRLFRDIAAVYARRDEDDDRHGGDSAARDQGRTESPT</sequence>
<name>A0A4U8W2Q7_9NOCA</name>
<evidence type="ECO:0000313" key="3">
    <source>
        <dbReference type="Proteomes" id="UP000290439"/>
    </source>
</evidence>
<evidence type="ECO:0000313" key="2">
    <source>
        <dbReference type="EMBL" id="VFB00182.1"/>
    </source>
</evidence>
<feature type="region of interest" description="Disordered" evidence="1">
    <location>
        <begin position="65"/>
        <end position="87"/>
    </location>
</feature>
<accession>A0A4U8W2Q7</accession>
<organism evidence="2 3">
    <name type="scientific">Nocardia cyriacigeorgica</name>
    <dbReference type="NCBI Taxonomy" id="135487"/>
    <lineage>
        <taxon>Bacteria</taxon>
        <taxon>Bacillati</taxon>
        <taxon>Actinomycetota</taxon>
        <taxon>Actinomycetes</taxon>
        <taxon>Mycobacteriales</taxon>
        <taxon>Nocardiaceae</taxon>
        <taxon>Nocardia</taxon>
    </lineage>
</organism>
<reference evidence="2 3" key="1">
    <citation type="submission" date="2019-02" db="EMBL/GenBank/DDBJ databases">
        <authorList>
            <consortium name="Pathogen Informatics"/>
        </authorList>
    </citation>
    <scope>NUCLEOTIDE SEQUENCE [LARGE SCALE GENOMIC DNA]</scope>
    <source>
        <strain evidence="2 3">3012STDY6756504</strain>
    </source>
</reference>
<dbReference type="Proteomes" id="UP000290439">
    <property type="component" value="Chromosome"/>
</dbReference>
<dbReference type="RefSeq" id="WP_130918126.1">
    <property type="nucleotide sequence ID" value="NZ_JADLRK010000003.1"/>
</dbReference>
<protein>
    <submittedName>
        <fullName evidence="2">Uncharacterized protein</fullName>
    </submittedName>
</protein>
<dbReference type="EMBL" id="LR215973">
    <property type="protein sequence ID" value="VFB00182.1"/>
    <property type="molecule type" value="Genomic_DNA"/>
</dbReference>